<dbReference type="AlphaFoldDB" id="A0A4U8TMT3"/>
<evidence type="ECO:0000313" key="3">
    <source>
        <dbReference type="Proteomes" id="UP000029707"/>
    </source>
</evidence>
<dbReference type="Pfam" id="PF02575">
    <property type="entry name" value="YbaB_DNA_bd"/>
    <property type="match status" value="1"/>
</dbReference>
<protein>
    <recommendedName>
        <fullName evidence="1">Nucleoid-associated protein LS65_008600</fullName>
    </recommendedName>
</protein>
<evidence type="ECO:0000256" key="1">
    <source>
        <dbReference type="HAMAP-Rule" id="MF_00274"/>
    </source>
</evidence>
<dbReference type="GO" id="GO:0043590">
    <property type="term" value="C:bacterial nucleoid"/>
    <property type="evidence" value="ECO:0007669"/>
    <property type="project" value="UniProtKB-UniRule"/>
</dbReference>
<keyword evidence="3" id="KW-1185">Reference proteome</keyword>
<dbReference type="NCBIfam" id="TIGR00103">
    <property type="entry name" value="DNA_YbaB_EbfC"/>
    <property type="match status" value="1"/>
</dbReference>
<dbReference type="InterPro" id="IPR004401">
    <property type="entry name" value="YbaB/EbfC"/>
</dbReference>
<name>A0A4U8TMT3_9HELI</name>
<dbReference type="PIRSF" id="PIRSF004555">
    <property type="entry name" value="UCP004555"/>
    <property type="match status" value="1"/>
</dbReference>
<comment type="function">
    <text evidence="1">Binds to DNA and alters its conformation. May be involved in regulation of gene expression, nucleoid organization and DNA protection.</text>
</comment>
<dbReference type="InterPro" id="IPR036894">
    <property type="entry name" value="YbaB-like_sf"/>
</dbReference>
<keyword evidence="1" id="KW-0963">Cytoplasm</keyword>
<comment type="subunit">
    <text evidence="1">Homodimer.</text>
</comment>
<dbReference type="Proteomes" id="UP000029707">
    <property type="component" value="Unassembled WGS sequence"/>
</dbReference>
<comment type="caution">
    <text evidence="2">The sequence shown here is derived from an EMBL/GenBank/DDBJ whole genome shotgun (WGS) entry which is preliminary data.</text>
</comment>
<dbReference type="GeneID" id="82320770"/>
<dbReference type="EMBL" id="JRMQ02000014">
    <property type="protein sequence ID" value="TLE00138.1"/>
    <property type="molecule type" value="Genomic_DNA"/>
</dbReference>
<dbReference type="HAMAP" id="MF_00274">
    <property type="entry name" value="DNA_YbaB_EbfC"/>
    <property type="match status" value="1"/>
</dbReference>
<dbReference type="Gene3D" id="3.30.1310.10">
    <property type="entry name" value="Nucleoid-associated protein YbaB-like domain"/>
    <property type="match status" value="1"/>
</dbReference>
<dbReference type="RefSeq" id="WP_138129842.1">
    <property type="nucleotide sequence ID" value="NZ_CAJUDB010000014.1"/>
</dbReference>
<proteinExistence type="inferred from homology"/>
<dbReference type="STRING" id="425400.LS65_05650"/>
<dbReference type="OrthoDB" id="5343857at2"/>
<evidence type="ECO:0000313" key="2">
    <source>
        <dbReference type="EMBL" id="TLE00138.1"/>
    </source>
</evidence>
<reference evidence="2 3" key="1">
    <citation type="journal article" date="2014" name="Genome Announc.">
        <title>Draft genome sequences of eight enterohepatic helicobacter species isolated from both laboratory and wild rodents.</title>
        <authorList>
            <person name="Sheh A."/>
            <person name="Shen Z."/>
            <person name="Fox J.G."/>
        </authorList>
    </citation>
    <scope>NUCLEOTIDE SEQUENCE [LARGE SCALE GENOMIC DNA]</scope>
    <source>
        <strain evidence="2 3">MIT 01-6451</strain>
    </source>
</reference>
<keyword evidence="1" id="KW-0238">DNA-binding</keyword>
<dbReference type="GO" id="GO:0005737">
    <property type="term" value="C:cytoplasm"/>
    <property type="evidence" value="ECO:0007669"/>
    <property type="project" value="UniProtKB-UniRule"/>
</dbReference>
<dbReference type="SUPFAM" id="SSF82607">
    <property type="entry name" value="YbaB-like"/>
    <property type="match status" value="1"/>
</dbReference>
<accession>A0A4U8TMT3</accession>
<gene>
    <name evidence="2" type="ORF">LS65_008600</name>
</gene>
<comment type="similarity">
    <text evidence="1">Belongs to the YbaB/EbfC family.</text>
</comment>
<dbReference type="GO" id="GO:0003677">
    <property type="term" value="F:DNA binding"/>
    <property type="evidence" value="ECO:0007669"/>
    <property type="project" value="UniProtKB-UniRule"/>
</dbReference>
<organism evidence="2 3">
    <name type="scientific">Helicobacter japonicus</name>
    <dbReference type="NCBI Taxonomy" id="425400"/>
    <lineage>
        <taxon>Bacteria</taxon>
        <taxon>Pseudomonadati</taxon>
        <taxon>Campylobacterota</taxon>
        <taxon>Epsilonproteobacteria</taxon>
        <taxon>Campylobacterales</taxon>
        <taxon>Helicobacteraceae</taxon>
        <taxon>Helicobacter</taxon>
    </lineage>
</organism>
<sequence length="108" mass="11379">MLDPNQIGAMLGSMQDSIKELEEKNKQTILTAKSGGGLISISANGSGEVIDISIDDSLLEDKESLQILLISAFNDLCKNIENNRQSSALNLLNGLGGGFNIFGGKPNA</sequence>
<comment type="subcellular location">
    <subcellularLocation>
        <location evidence="1">Cytoplasm</location>
        <location evidence="1">Nucleoid</location>
    </subcellularLocation>
</comment>